<keyword evidence="2" id="KW-1185">Reference proteome</keyword>
<evidence type="ECO:0008006" key="3">
    <source>
        <dbReference type="Google" id="ProtNLM"/>
    </source>
</evidence>
<proteinExistence type="predicted"/>
<dbReference type="OrthoDB" id="5987198at2759"/>
<dbReference type="HOGENOM" id="CLU_044121_3_1_1"/>
<dbReference type="SUPFAM" id="SSF56112">
    <property type="entry name" value="Protein kinase-like (PK-like)"/>
    <property type="match status" value="1"/>
</dbReference>
<name>A0A0C9VFS4_SPHS4</name>
<sequence length="197" mass="22524">MDPSGMYPLGFHPTETVLAHDSGTRLAKHYTRRECPPKYYLIDLGLSRRYNPDNGIPAEMPIEGEDHTVPEFKGEGATRPANLYPTDLYYLGNFVKERFMMKFTNFEFMADLAKYMTQGDPFKRPTIDEVVNCFDGIIRSLSSVKLRSPLIEPGTHGFWEAFDYGIHFLFHELPDSMRGLPAIPDPGNFSSLCRILY</sequence>
<protein>
    <recommendedName>
        <fullName evidence="3">Protein kinase domain-containing protein</fullName>
    </recommendedName>
</protein>
<organism evidence="1 2">
    <name type="scientific">Sphaerobolus stellatus (strain SS14)</name>
    <dbReference type="NCBI Taxonomy" id="990650"/>
    <lineage>
        <taxon>Eukaryota</taxon>
        <taxon>Fungi</taxon>
        <taxon>Dikarya</taxon>
        <taxon>Basidiomycota</taxon>
        <taxon>Agaricomycotina</taxon>
        <taxon>Agaricomycetes</taxon>
        <taxon>Phallomycetidae</taxon>
        <taxon>Geastrales</taxon>
        <taxon>Sphaerobolaceae</taxon>
        <taxon>Sphaerobolus</taxon>
    </lineage>
</organism>
<dbReference type="AlphaFoldDB" id="A0A0C9VFS4"/>
<gene>
    <name evidence="1" type="ORF">M422DRAFT_250618</name>
</gene>
<evidence type="ECO:0000313" key="2">
    <source>
        <dbReference type="Proteomes" id="UP000054279"/>
    </source>
</evidence>
<dbReference type="InterPro" id="IPR011009">
    <property type="entry name" value="Kinase-like_dom_sf"/>
</dbReference>
<accession>A0A0C9VFS4</accession>
<dbReference type="Proteomes" id="UP000054279">
    <property type="component" value="Unassembled WGS sequence"/>
</dbReference>
<evidence type="ECO:0000313" key="1">
    <source>
        <dbReference type="EMBL" id="KIJ45834.1"/>
    </source>
</evidence>
<reference evidence="1 2" key="1">
    <citation type="submission" date="2014-06" db="EMBL/GenBank/DDBJ databases">
        <title>Evolutionary Origins and Diversification of the Mycorrhizal Mutualists.</title>
        <authorList>
            <consortium name="DOE Joint Genome Institute"/>
            <consortium name="Mycorrhizal Genomics Consortium"/>
            <person name="Kohler A."/>
            <person name="Kuo A."/>
            <person name="Nagy L.G."/>
            <person name="Floudas D."/>
            <person name="Copeland A."/>
            <person name="Barry K.W."/>
            <person name="Cichocki N."/>
            <person name="Veneault-Fourrey C."/>
            <person name="LaButti K."/>
            <person name="Lindquist E.A."/>
            <person name="Lipzen A."/>
            <person name="Lundell T."/>
            <person name="Morin E."/>
            <person name="Murat C."/>
            <person name="Riley R."/>
            <person name="Ohm R."/>
            <person name="Sun H."/>
            <person name="Tunlid A."/>
            <person name="Henrissat B."/>
            <person name="Grigoriev I.V."/>
            <person name="Hibbett D.S."/>
            <person name="Martin F."/>
        </authorList>
    </citation>
    <scope>NUCLEOTIDE SEQUENCE [LARGE SCALE GENOMIC DNA]</scope>
    <source>
        <strain evidence="1 2">SS14</strain>
    </source>
</reference>
<dbReference type="EMBL" id="KN837110">
    <property type="protein sequence ID" value="KIJ45834.1"/>
    <property type="molecule type" value="Genomic_DNA"/>
</dbReference>